<name>A0A814VZZ7_9BILA</name>
<keyword evidence="7" id="KW-1185">Reference proteome</keyword>
<dbReference type="OrthoDB" id="10051258at2759"/>
<gene>
    <name evidence="5" type="ORF">BJG266_LOCUS26564</name>
    <name evidence="6" type="ORF">QVE165_LOCUS37298</name>
</gene>
<evidence type="ECO:0000256" key="1">
    <source>
        <dbReference type="ARBA" id="ARBA00023015"/>
    </source>
</evidence>
<evidence type="ECO:0000256" key="3">
    <source>
        <dbReference type="ARBA" id="ARBA00023170"/>
    </source>
</evidence>
<proteinExistence type="predicted"/>
<organism evidence="5 8">
    <name type="scientific">Adineta steineri</name>
    <dbReference type="NCBI Taxonomy" id="433720"/>
    <lineage>
        <taxon>Eukaryota</taxon>
        <taxon>Metazoa</taxon>
        <taxon>Spiralia</taxon>
        <taxon>Gnathifera</taxon>
        <taxon>Rotifera</taxon>
        <taxon>Eurotatoria</taxon>
        <taxon>Bdelloidea</taxon>
        <taxon>Adinetida</taxon>
        <taxon>Adinetidae</taxon>
        <taxon>Adineta</taxon>
    </lineage>
</organism>
<comment type="caution">
    <text evidence="5">The sequence shown here is derived from an EMBL/GenBank/DDBJ whole genome shotgun (WGS) entry which is preliminary data.</text>
</comment>
<evidence type="ECO:0000313" key="6">
    <source>
        <dbReference type="EMBL" id="CAF1408346.1"/>
    </source>
</evidence>
<dbReference type="EMBL" id="CAJNOM010000385">
    <property type="protein sequence ID" value="CAF1408346.1"/>
    <property type="molecule type" value="Genomic_DNA"/>
</dbReference>
<dbReference type="Proteomes" id="UP000663832">
    <property type="component" value="Unassembled WGS sequence"/>
</dbReference>
<evidence type="ECO:0000256" key="4">
    <source>
        <dbReference type="SAM" id="MobiDB-lite"/>
    </source>
</evidence>
<keyword evidence="2" id="KW-0804">Transcription</keyword>
<accession>A0A814VZZ7</accession>
<dbReference type="AlphaFoldDB" id="A0A814VZZ7"/>
<protein>
    <submittedName>
        <fullName evidence="5">Uncharacterized protein</fullName>
    </submittedName>
</protein>
<dbReference type="Proteomes" id="UP000663877">
    <property type="component" value="Unassembled WGS sequence"/>
</dbReference>
<evidence type="ECO:0000313" key="5">
    <source>
        <dbReference type="EMBL" id="CAF1195085.1"/>
    </source>
</evidence>
<dbReference type="InterPro" id="IPR035500">
    <property type="entry name" value="NHR-like_dom_sf"/>
</dbReference>
<reference evidence="5" key="1">
    <citation type="submission" date="2021-02" db="EMBL/GenBank/DDBJ databases">
        <authorList>
            <person name="Nowell W R."/>
        </authorList>
    </citation>
    <scope>NUCLEOTIDE SEQUENCE</scope>
</reference>
<dbReference type="EMBL" id="CAJNOI010000224">
    <property type="protein sequence ID" value="CAF1195085.1"/>
    <property type="molecule type" value="Genomic_DNA"/>
</dbReference>
<evidence type="ECO:0000313" key="7">
    <source>
        <dbReference type="Proteomes" id="UP000663832"/>
    </source>
</evidence>
<dbReference type="Gene3D" id="1.10.565.10">
    <property type="entry name" value="Retinoid X Receptor"/>
    <property type="match status" value="1"/>
</dbReference>
<keyword evidence="1" id="KW-0805">Transcription regulation</keyword>
<feature type="compositionally biased region" description="Acidic residues" evidence="4">
    <location>
        <begin position="18"/>
        <end position="27"/>
    </location>
</feature>
<evidence type="ECO:0000313" key="8">
    <source>
        <dbReference type="Proteomes" id="UP000663877"/>
    </source>
</evidence>
<sequence>MNLTNDSSENDNDKDSSSDEDDDEDNENLFINSPSILVDKFFCTTTTNNNINEEFDSNSDDDISDIENHYFSDDNNQSSRQNRLCTILRQSNPLVQLKLNLIHNNNQSLLRDAISDSDMSKQGHHIFRLRRLYLPSSSNNELQTQITNWLQASTCLIDSISTSTYHRRCWSQLLLTYFIERRFVNLQFILCTHSILLTTIDHDSCSIHQHACVPEEDAYKLCSILQKGSRFNIDSNIFDHIRRIIVIKSMQEAINDNTNLQELYVKQLTSLKQSLNHQQSSVTNINDNNITINVASIYSKLLLFLSSLYSIKAETMQTLFCQHLLHNPMYSYLVTS</sequence>
<feature type="region of interest" description="Disordered" evidence="4">
    <location>
        <begin position="1"/>
        <end position="30"/>
    </location>
</feature>
<keyword evidence="3" id="KW-0675">Receptor</keyword>
<evidence type="ECO:0000256" key="2">
    <source>
        <dbReference type="ARBA" id="ARBA00023163"/>
    </source>
</evidence>